<sequence length="130" mass="14194">MTLNKTVADLVADAEARIHRLTADQARALAGDPAVRFVDIRDVRELKREGTLPGALHAPRGMLEFWVDPDSAYHKPDFATGQRFVLFCALGHRSALATAQLMDMGFGPVCDIEGGFKAWREAGGTVEERG</sequence>
<accession>A0ABY2XS95</accession>
<dbReference type="RefSeq" id="WP_138770902.1">
    <property type="nucleotide sequence ID" value="NZ_JBHSSX010000101.1"/>
</dbReference>
<feature type="domain" description="Rhodanese" evidence="1">
    <location>
        <begin position="31"/>
        <end position="128"/>
    </location>
</feature>
<evidence type="ECO:0000259" key="1">
    <source>
        <dbReference type="PROSITE" id="PS50206"/>
    </source>
</evidence>
<dbReference type="Proteomes" id="UP000739180">
    <property type="component" value="Unassembled WGS sequence"/>
</dbReference>
<gene>
    <name evidence="2" type="ORF">FGS76_01720</name>
</gene>
<organism evidence="2 3">
    <name type="scientific">Alloalcanivorax gelatiniphagus</name>
    <dbReference type="NCBI Taxonomy" id="1194167"/>
    <lineage>
        <taxon>Bacteria</taxon>
        <taxon>Pseudomonadati</taxon>
        <taxon>Pseudomonadota</taxon>
        <taxon>Gammaproteobacteria</taxon>
        <taxon>Oceanospirillales</taxon>
        <taxon>Alcanivoracaceae</taxon>
        <taxon>Alloalcanivorax</taxon>
    </lineage>
</organism>
<dbReference type="Pfam" id="PF00581">
    <property type="entry name" value="Rhodanese"/>
    <property type="match status" value="1"/>
</dbReference>
<protein>
    <submittedName>
        <fullName evidence="2">Rhodanese-like domain-containing protein</fullName>
    </submittedName>
</protein>
<evidence type="ECO:0000313" key="3">
    <source>
        <dbReference type="Proteomes" id="UP000739180"/>
    </source>
</evidence>
<dbReference type="InterPro" id="IPR001763">
    <property type="entry name" value="Rhodanese-like_dom"/>
</dbReference>
<comment type="caution">
    <text evidence="2">The sequence shown here is derived from an EMBL/GenBank/DDBJ whole genome shotgun (WGS) entry which is preliminary data.</text>
</comment>
<dbReference type="PANTHER" id="PTHR44086:SF13">
    <property type="entry name" value="THIOSULFATE SULFURTRANSFERASE PSPE"/>
    <property type="match status" value="1"/>
</dbReference>
<reference evidence="2 3" key="1">
    <citation type="submission" date="2019-05" db="EMBL/GenBank/DDBJ databases">
        <title>Genome of Alcanivorax gelatiniphagus, an oil degrading marine bacteria.</title>
        <authorList>
            <person name="Kwon K.K."/>
        </authorList>
    </citation>
    <scope>NUCLEOTIDE SEQUENCE [LARGE SCALE GENOMIC DNA]</scope>
    <source>
        <strain evidence="2 3">MEBiC 08158</strain>
    </source>
</reference>
<dbReference type="Gene3D" id="3.40.250.10">
    <property type="entry name" value="Rhodanese-like domain"/>
    <property type="match status" value="1"/>
</dbReference>
<dbReference type="InterPro" id="IPR036873">
    <property type="entry name" value="Rhodanese-like_dom_sf"/>
</dbReference>
<keyword evidence="3" id="KW-1185">Reference proteome</keyword>
<dbReference type="SUPFAM" id="SSF52821">
    <property type="entry name" value="Rhodanese/Cell cycle control phosphatase"/>
    <property type="match status" value="1"/>
</dbReference>
<dbReference type="SMART" id="SM00450">
    <property type="entry name" value="RHOD"/>
    <property type="match status" value="1"/>
</dbReference>
<name>A0ABY2XS95_9GAMM</name>
<dbReference type="CDD" id="cd01447">
    <property type="entry name" value="Polysulfide_ST"/>
    <property type="match status" value="1"/>
</dbReference>
<dbReference type="PROSITE" id="PS50206">
    <property type="entry name" value="RHODANESE_3"/>
    <property type="match status" value="1"/>
</dbReference>
<dbReference type="EMBL" id="VCQT01000010">
    <property type="protein sequence ID" value="TMW14821.1"/>
    <property type="molecule type" value="Genomic_DNA"/>
</dbReference>
<evidence type="ECO:0000313" key="2">
    <source>
        <dbReference type="EMBL" id="TMW14821.1"/>
    </source>
</evidence>
<proteinExistence type="predicted"/>
<dbReference type="PANTHER" id="PTHR44086">
    <property type="entry name" value="THIOSULFATE SULFURTRANSFERASE RDL2, MITOCHONDRIAL-RELATED"/>
    <property type="match status" value="1"/>
</dbReference>